<reference evidence="1" key="1">
    <citation type="submission" date="2021-02" db="EMBL/GenBank/DDBJ databases">
        <authorList>
            <person name="Nowell W R."/>
        </authorList>
    </citation>
    <scope>NUCLEOTIDE SEQUENCE</scope>
</reference>
<sequence length="130" mass="14891">MQSVYTNKGRLRGSNTGSETTLKLDEYLRLVSCKKNNSIKVYVNGKLELNASIDEDAYDLKERYIYLFKEIDNSNITALDRVRIECKSITFKNNNIDQLPSVLESSTYSLEKFVALPFTALANQMSVQYQ</sequence>
<accession>A0A814FQY4</accession>
<evidence type="ECO:0000313" key="3">
    <source>
        <dbReference type="Proteomes" id="UP000663829"/>
    </source>
</evidence>
<evidence type="ECO:0000313" key="2">
    <source>
        <dbReference type="EMBL" id="CAF3761113.1"/>
    </source>
</evidence>
<protein>
    <submittedName>
        <fullName evidence="1">Uncharacterized protein</fullName>
    </submittedName>
</protein>
<proteinExistence type="predicted"/>
<organism evidence="1 3">
    <name type="scientific">Didymodactylos carnosus</name>
    <dbReference type="NCBI Taxonomy" id="1234261"/>
    <lineage>
        <taxon>Eukaryota</taxon>
        <taxon>Metazoa</taxon>
        <taxon>Spiralia</taxon>
        <taxon>Gnathifera</taxon>
        <taxon>Rotifera</taxon>
        <taxon>Eurotatoria</taxon>
        <taxon>Bdelloidea</taxon>
        <taxon>Philodinida</taxon>
        <taxon>Philodinidae</taxon>
        <taxon>Didymodactylos</taxon>
    </lineage>
</organism>
<name>A0A814FQY4_9BILA</name>
<dbReference type="AlphaFoldDB" id="A0A814FQY4"/>
<evidence type="ECO:0000313" key="1">
    <source>
        <dbReference type="EMBL" id="CAF0988965.1"/>
    </source>
</evidence>
<dbReference type="Proteomes" id="UP000663829">
    <property type="component" value="Unassembled WGS sequence"/>
</dbReference>
<keyword evidence="3" id="KW-1185">Reference proteome</keyword>
<comment type="caution">
    <text evidence="1">The sequence shown here is derived from an EMBL/GenBank/DDBJ whole genome shotgun (WGS) entry which is preliminary data.</text>
</comment>
<gene>
    <name evidence="1" type="ORF">GPM918_LOCUS13152</name>
    <name evidence="2" type="ORF">SRO942_LOCUS13152</name>
</gene>
<dbReference type="Proteomes" id="UP000681722">
    <property type="component" value="Unassembled WGS sequence"/>
</dbReference>
<dbReference type="EMBL" id="CAJNOQ010002980">
    <property type="protein sequence ID" value="CAF0988965.1"/>
    <property type="molecule type" value="Genomic_DNA"/>
</dbReference>
<dbReference type="EMBL" id="CAJOBC010002980">
    <property type="protein sequence ID" value="CAF3761113.1"/>
    <property type="molecule type" value="Genomic_DNA"/>
</dbReference>